<dbReference type="OrthoDB" id="9810372at2"/>
<dbReference type="Pfam" id="PF00480">
    <property type="entry name" value="ROK"/>
    <property type="match status" value="1"/>
</dbReference>
<evidence type="ECO:0000256" key="5">
    <source>
        <dbReference type="ARBA" id="ARBA00022741"/>
    </source>
</evidence>
<reference evidence="9 10" key="1">
    <citation type="journal article" date="2015" name="Stand. Genomic Sci.">
        <title>Genomic Encyclopedia of Bacterial and Archaeal Type Strains, Phase III: the genomes of soil and plant-associated and newly described type strains.</title>
        <authorList>
            <person name="Whitman W.B."/>
            <person name="Woyke T."/>
            <person name="Klenk H.P."/>
            <person name="Zhou Y."/>
            <person name="Lilburn T.G."/>
            <person name="Beck B.J."/>
            <person name="De Vos P."/>
            <person name="Vandamme P."/>
            <person name="Eisen J.A."/>
            <person name="Garrity G."/>
            <person name="Hugenholtz P."/>
            <person name="Kyrpides N.C."/>
        </authorList>
    </citation>
    <scope>NUCLEOTIDE SEQUENCE [LARGE SCALE GENOMIC DNA]</scope>
    <source>
        <strain evidence="9 10">CECT 7306</strain>
    </source>
</reference>
<comment type="caution">
    <text evidence="9">The sequence shown here is derived from an EMBL/GenBank/DDBJ whole genome shotgun (WGS) entry which is preliminary data.</text>
</comment>
<sequence>MSTIGVDIGGTKIAAGVVDDDGAVLARTRRDTPATDPEAIEDAVADAVAELRAEHDVTAVGVAAAGYVDATRSVVVFAPNLSWRHEPLREEVEKRVGLPVVVENDANAAAWGEFTHGGGKGSRDMVLLTVGTGLGGGIVLDGELVRGTGGMAAEVGHLRVVPDGHQCGCGRTGCWEQYGSGSALVRWARALARTEPVAAARLLELSGGDPDAVMGVHVTQAAEEGDVAAVRLVATLGRWLGEGAASLAAVLDPGLVLVGGGVSEAGDLLLQPMREAFAGALTAAMHRDLARIDAAVLGNDAGMVGVAALAARP</sequence>
<dbReference type="InterPro" id="IPR043129">
    <property type="entry name" value="ATPase_NBD"/>
</dbReference>
<evidence type="ECO:0000256" key="2">
    <source>
        <dbReference type="ARBA" id="ARBA00012323"/>
    </source>
</evidence>
<dbReference type="GO" id="GO:0006096">
    <property type="term" value="P:glycolytic process"/>
    <property type="evidence" value="ECO:0007669"/>
    <property type="project" value="InterPro"/>
</dbReference>
<dbReference type="PANTHER" id="PTHR18964">
    <property type="entry name" value="ROK (REPRESSOR, ORF, KINASE) FAMILY"/>
    <property type="match status" value="1"/>
</dbReference>
<evidence type="ECO:0000256" key="3">
    <source>
        <dbReference type="ARBA" id="ARBA00014701"/>
    </source>
</evidence>
<keyword evidence="6 9" id="KW-0418">Kinase</keyword>
<name>A0A3N1HT56_9ACTN</name>
<dbReference type="AlphaFoldDB" id="A0A3N1HT56"/>
<dbReference type="SUPFAM" id="SSF53067">
    <property type="entry name" value="Actin-like ATPase domain"/>
    <property type="match status" value="1"/>
</dbReference>
<evidence type="ECO:0000256" key="7">
    <source>
        <dbReference type="ARBA" id="ARBA00022840"/>
    </source>
</evidence>
<keyword evidence="5" id="KW-0547">Nucleotide-binding</keyword>
<dbReference type="GO" id="GO:0004340">
    <property type="term" value="F:glucokinase activity"/>
    <property type="evidence" value="ECO:0007669"/>
    <property type="project" value="UniProtKB-EC"/>
</dbReference>
<gene>
    <name evidence="9" type="ORF">EDC03_0308</name>
</gene>
<organism evidence="9 10">
    <name type="scientific">Pseudokineococcus lusitanus</name>
    <dbReference type="NCBI Taxonomy" id="763993"/>
    <lineage>
        <taxon>Bacteria</taxon>
        <taxon>Bacillati</taxon>
        <taxon>Actinomycetota</taxon>
        <taxon>Actinomycetes</taxon>
        <taxon>Kineosporiales</taxon>
        <taxon>Kineosporiaceae</taxon>
        <taxon>Pseudokineococcus</taxon>
    </lineage>
</organism>
<keyword evidence="4" id="KW-0808">Transferase</keyword>
<dbReference type="RefSeq" id="WP_123378423.1">
    <property type="nucleotide sequence ID" value="NZ_RJKN01000001.1"/>
</dbReference>
<comment type="similarity">
    <text evidence="1">Belongs to the ROK (NagC/XylR) family.</text>
</comment>
<dbReference type="FunCoup" id="A0A3N1HT56">
    <property type="interactions" value="115"/>
</dbReference>
<dbReference type="GO" id="GO:0005524">
    <property type="term" value="F:ATP binding"/>
    <property type="evidence" value="ECO:0007669"/>
    <property type="project" value="UniProtKB-KW"/>
</dbReference>
<dbReference type="PROSITE" id="PS01125">
    <property type="entry name" value="ROK"/>
    <property type="match status" value="1"/>
</dbReference>
<dbReference type="InterPro" id="IPR000600">
    <property type="entry name" value="ROK"/>
</dbReference>
<dbReference type="PANTHER" id="PTHR18964:SF173">
    <property type="entry name" value="GLUCOKINASE"/>
    <property type="match status" value="1"/>
</dbReference>
<dbReference type="GO" id="GO:0005737">
    <property type="term" value="C:cytoplasm"/>
    <property type="evidence" value="ECO:0007669"/>
    <property type="project" value="InterPro"/>
</dbReference>
<keyword evidence="10" id="KW-1185">Reference proteome</keyword>
<dbReference type="InParanoid" id="A0A3N1HT56"/>
<evidence type="ECO:0000313" key="10">
    <source>
        <dbReference type="Proteomes" id="UP000276232"/>
    </source>
</evidence>
<dbReference type="NCBIfam" id="TIGR00744">
    <property type="entry name" value="ROK_glcA_fam"/>
    <property type="match status" value="1"/>
</dbReference>
<dbReference type="InterPro" id="IPR049874">
    <property type="entry name" value="ROK_cs"/>
</dbReference>
<evidence type="ECO:0000256" key="1">
    <source>
        <dbReference type="ARBA" id="ARBA00006479"/>
    </source>
</evidence>
<dbReference type="EMBL" id="RJKN01000001">
    <property type="protein sequence ID" value="ROP45703.1"/>
    <property type="molecule type" value="Genomic_DNA"/>
</dbReference>
<evidence type="ECO:0000256" key="8">
    <source>
        <dbReference type="ARBA" id="ARBA00032386"/>
    </source>
</evidence>
<evidence type="ECO:0000256" key="4">
    <source>
        <dbReference type="ARBA" id="ARBA00022679"/>
    </source>
</evidence>
<dbReference type="Proteomes" id="UP000276232">
    <property type="component" value="Unassembled WGS sequence"/>
</dbReference>
<accession>A0A3N1HT56</accession>
<dbReference type="Gene3D" id="3.30.420.40">
    <property type="match status" value="2"/>
</dbReference>
<keyword evidence="7" id="KW-0067">ATP-binding</keyword>
<evidence type="ECO:0000313" key="9">
    <source>
        <dbReference type="EMBL" id="ROP45703.1"/>
    </source>
</evidence>
<evidence type="ECO:0000256" key="6">
    <source>
        <dbReference type="ARBA" id="ARBA00022777"/>
    </source>
</evidence>
<proteinExistence type="inferred from homology"/>
<dbReference type="InterPro" id="IPR004654">
    <property type="entry name" value="ROK_glcA"/>
</dbReference>
<protein>
    <recommendedName>
        <fullName evidence="3">Glucokinase</fullName>
        <ecNumber evidence="2">2.7.1.2</ecNumber>
    </recommendedName>
    <alternativeName>
        <fullName evidence="8">Glucose kinase</fullName>
    </alternativeName>
</protein>
<dbReference type="EC" id="2.7.1.2" evidence="2"/>